<feature type="transmembrane region" description="Helical" evidence="13">
    <location>
        <begin position="1859"/>
        <end position="1885"/>
    </location>
</feature>
<dbReference type="InterPro" id="IPR043159">
    <property type="entry name" value="Lectin_gal-bd_sf"/>
</dbReference>
<sequence>MPVKNPHQCILVTSSDSEVVFCLAYQEEFGGSCFEFVAVKHNFLSAQGWCERAGGHLAFIQNEGTQQFLQRHLQSEQNWWIGLVSTSTNITLGSPGPLSWLDGSNISYSNWVKQPWLGAGCGFILRDSEFQWEPTDNCSQELHFICQFESKRSLACADHSAMLQCGFGQVIEISNSFYGRNNIHYCHEDSASFSAPKQTDCRLVDVSDFVADHCDGLQVCQASANAASIGEPCPHLGSYLSVEYHCNNGLRLSMQDLAAVFDNITINVKWLLPQFQGNLTCTLNGGNGLQEDLEPQNSISPEATIIYQYQTPGVFTVEVDCSTSGLIMTAQKNITIQEPLGEFGAIKCYSINNSMNSEKCVALHGNPVTIQVELKAATGSTLEGVAAQNITLGLETMQLFSQGYHQFTILASNGVTTADVSLVLNVFLMEPVGGLEAFFVSQQDHCPSDLHIIVSLEHGAPAQLLFYVSGTNNSFSETKMMTEDHVKVFNISPKIQGDFKYSFMEHFHIFNVSGIRPDLTSGHAEFIIPVLTSESTTASPTTLASPPLLSCSIFPQVGHILAPFKISCIAPPSFCLPGSCTYCFETASGKKPSISPADIILVVMPTCWTCCHLLQVSTWTAVITVMMSFGMNPFTWSDSQHVNDTVGALSLSTENGSSISVTNLAQEFEIFLPRSEVLQLNSTFLDLRNFSTLMINVTTPNITLVLKLDPSEDVPLHLLLGFQGYPNDTNYNAQTQLPLEGKTQGDIHNKHTLNQGIYYLLVRPIVGPGVNSTNATVSVTSIAAQCMYWDESHSLWCDSGCRVGPLTTPLVTQCLCNHLTFFGSSFFVMPNTIDLSQIGQLFASFANNPVVVCFVGAILLTYLLVVLWARRQDIQDEAKIKVTVLADNDPLAEYRYLLSISTGHRPRASTSSQVTVTLIGSEGQSEPHHLTATNKPVFYRGAVDMFLLTTPSSLGDLHSIRLWHDNSGHNPSWYVNKVTVQDMETEQKWHFLCDTWLAIDIGEGLLDKVFAVATETDLKGFSNIFFTKTEKDFNDVHLWYSIVNRPATSSFTRVQRTSCCFSMLMCAMLTSIMFYGVPTDPSEQEMEIGQIEFSWQQVMIGIESSLLMFPVNFVIVFLFRNVRQREKKNKNDGEQNPKTTFCKQGKTGKDPSQSRDSLDVHKEVTPDTVIQQIIHTLFKTQKSSSSWVQMTPDRTTDINTLLLLAEDLMQQQKDREQDTFDNSNTAKLQRQKLYDPYLYWQLQNLENNLGKLDSACFLNPESINQALQQIYAIKTHLETQLETVCNTKPLPQVPHSQKENHAKKGLPWWFIFVAWFLVIASTGVSAFFTMLYGLKYGKVRSISWLISTVVSFFQSLFITEPLKVLGLAIFFALVLKRVEKEENNVNFELSTADLDAASRRDSSCHLYKPPPPTNIEKMKKMMIQEQKMFTLIREILVYTGFMWMLLSVAYSQREPSAFFLNQHIQQSFSNNITDSMSLSDVFSWVNTTLLDNLFGEYTGFITDGNSRLVGNARFRQVRVRQDSCPLAQSMRGSVTDCHAPYSWEAEDTGAYWAGWNHSFQMNTSDAALIPWRYQTQSKLRSPTVWGNMAVYRGGGFVMDLGLEKQDAKLVCFLLLIRNLFFQLSVQFSTYLTTSGWTCTLVHFLWNLQCTMPTSTSSVYELQTVRLYQATDGLQIFAMISEVVYIIFILYYMCEQVGLSGLKWAHFKTKWNLVDLSIIALSWSAMGVFIKRTILGNRDVENHQNHKDEYVSFHDTATADDMLGYLIALLVLLATIKLWHLMRLNSKLHLITSILQRAWTQISSYLVVISIMLLAYSIACNLLYGWKLYSYKTLQDSAMTLVNLQLGIFNYDEVMDTNPVLSAFLIGSCIIFMTFIVLNLFISAILHAFSQEKLHHQALEEAEIVDLMLLKLCSLIGIRTKTK</sequence>
<dbReference type="InterPro" id="IPR051223">
    <property type="entry name" value="Polycystin"/>
</dbReference>
<keyword evidence="6" id="KW-0677">Repeat</keyword>
<evidence type="ECO:0000259" key="14">
    <source>
        <dbReference type="PROSITE" id="PS50041"/>
    </source>
</evidence>
<accession>A0AAY4BKQ8</accession>
<keyword evidence="8 13" id="KW-0472">Membrane</keyword>
<proteinExistence type="inferred from homology"/>
<dbReference type="InterPro" id="IPR001304">
    <property type="entry name" value="C-type_lectin-like"/>
</dbReference>
<evidence type="ECO:0000256" key="12">
    <source>
        <dbReference type="SAM" id="MobiDB-lite"/>
    </source>
</evidence>
<feature type="transmembrane region" description="Helical" evidence="13">
    <location>
        <begin position="1712"/>
        <end position="1729"/>
    </location>
</feature>
<dbReference type="PRINTS" id="PR00500">
    <property type="entry name" value="POLYCYSTIN1"/>
</dbReference>
<dbReference type="InterPro" id="IPR046338">
    <property type="entry name" value="GAIN_dom_sf"/>
</dbReference>
<feature type="domain" description="SUEL-type lectin" evidence="17">
    <location>
        <begin position="155"/>
        <end position="247"/>
    </location>
</feature>
<dbReference type="Ensembl" id="ENSDCDT00010022042.1">
    <property type="protein sequence ID" value="ENSDCDP00010020661.1"/>
    <property type="gene ID" value="ENSDCDG00010009457.1"/>
</dbReference>
<evidence type="ECO:0000313" key="19">
    <source>
        <dbReference type="Proteomes" id="UP000694580"/>
    </source>
</evidence>
<keyword evidence="9" id="KW-1015">Disulfide bond</keyword>
<feature type="transmembrane region" description="Helical" evidence="13">
    <location>
        <begin position="1059"/>
        <end position="1078"/>
    </location>
</feature>
<dbReference type="Gene3D" id="2.60.60.20">
    <property type="entry name" value="PLAT/LH2 domain"/>
    <property type="match status" value="1"/>
</dbReference>
<feature type="transmembrane region" description="Helical" evidence="13">
    <location>
        <begin position="1098"/>
        <end position="1119"/>
    </location>
</feature>
<dbReference type="SUPFAM" id="SSF56436">
    <property type="entry name" value="C-type lectin-like"/>
    <property type="match status" value="1"/>
</dbReference>
<evidence type="ECO:0000256" key="4">
    <source>
        <dbReference type="ARBA" id="ARBA00022729"/>
    </source>
</evidence>
<feature type="transmembrane region" description="Helical" evidence="13">
    <location>
        <begin position="1801"/>
        <end position="1823"/>
    </location>
</feature>
<dbReference type="Gene3D" id="2.60.120.740">
    <property type="match status" value="1"/>
</dbReference>
<keyword evidence="4" id="KW-0732">Signal</keyword>
<dbReference type="Pfam" id="PF20519">
    <property type="entry name" value="Polycystin_dom"/>
    <property type="match status" value="1"/>
</dbReference>
<dbReference type="Pfam" id="PF01477">
    <property type="entry name" value="PLAT"/>
    <property type="match status" value="1"/>
</dbReference>
<keyword evidence="19" id="KW-1185">Reference proteome</keyword>
<evidence type="ECO:0000259" key="17">
    <source>
        <dbReference type="PROSITE" id="PS50228"/>
    </source>
</evidence>
<evidence type="ECO:0000256" key="1">
    <source>
        <dbReference type="ARBA" id="ARBA00004141"/>
    </source>
</evidence>
<evidence type="ECO:0000256" key="11">
    <source>
        <dbReference type="PROSITE-ProRule" id="PRU00152"/>
    </source>
</evidence>
<evidence type="ECO:0000256" key="6">
    <source>
        <dbReference type="ARBA" id="ARBA00022737"/>
    </source>
</evidence>
<comment type="similarity">
    <text evidence="2">Belongs to the polycystin family.</text>
</comment>
<feature type="domain" description="C-type lectin" evidence="14">
    <location>
        <begin position="29"/>
        <end position="147"/>
    </location>
</feature>
<dbReference type="FunFam" id="1.10.287.70:FF:000086">
    <property type="entry name" value="Polycystic kidney disease 2"/>
    <property type="match status" value="1"/>
</dbReference>
<dbReference type="InterPro" id="IPR000434">
    <property type="entry name" value="PC1"/>
</dbReference>
<dbReference type="SUPFAM" id="SSF49723">
    <property type="entry name" value="Lipase/lipooxygenase domain (PLAT/LH2 domain)"/>
    <property type="match status" value="1"/>
</dbReference>
<dbReference type="InterPro" id="IPR057244">
    <property type="entry name" value="GAIN_B"/>
</dbReference>
<feature type="domain" description="PLAT" evidence="15">
    <location>
        <begin position="894"/>
        <end position="1011"/>
    </location>
</feature>
<dbReference type="PROSITE" id="PS50095">
    <property type="entry name" value="PLAT"/>
    <property type="match status" value="1"/>
</dbReference>
<dbReference type="InterPro" id="IPR016186">
    <property type="entry name" value="C-type_lectin-like/link_sf"/>
</dbReference>
<dbReference type="Gene3D" id="3.10.100.10">
    <property type="entry name" value="Mannose-Binding Protein A, subunit A"/>
    <property type="match status" value="1"/>
</dbReference>
<dbReference type="SMART" id="SM00303">
    <property type="entry name" value="GPS"/>
    <property type="match status" value="1"/>
</dbReference>
<dbReference type="Pfam" id="PF01825">
    <property type="entry name" value="GPS"/>
    <property type="match status" value="1"/>
</dbReference>
<dbReference type="PROSITE" id="PS50221">
    <property type="entry name" value="GAIN_B"/>
    <property type="match status" value="1"/>
</dbReference>
<dbReference type="InterPro" id="IPR036392">
    <property type="entry name" value="PLAT/LH2_dom_sf"/>
</dbReference>
<keyword evidence="5" id="KW-0430">Lectin</keyword>
<reference evidence="18 19" key="1">
    <citation type="submission" date="2020-06" db="EMBL/GenBank/DDBJ databases">
        <authorList>
            <consortium name="Wellcome Sanger Institute Data Sharing"/>
        </authorList>
    </citation>
    <scope>NUCLEOTIDE SEQUENCE [LARGE SCALE GENOMIC DNA]</scope>
</reference>
<dbReference type="PANTHER" id="PTHR10877:SF134">
    <property type="entry name" value="POLYCYSTIN-1-LIKE PROTEIN 2"/>
    <property type="match status" value="1"/>
</dbReference>
<evidence type="ECO:0000256" key="8">
    <source>
        <dbReference type="ARBA" id="ARBA00023136"/>
    </source>
</evidence>
<keyword evidence="7 13" id="KW-1133">Transmembrane helix</keyword>
<evidence type="ECO:0008006" key="20">
    <source>
        <dbReference type="Google" id="ProtNLM"/>
    </source>
</evidence>
<feature type="transmembrane region" description="Helical" evidence="13">
    <location>
        <begin position="1672"/>
        <end position="1691"/>
    </location>
</feature>
<dbReference type="SMART" id="SM00308">
    <property type="entry name" value="LH2"/>
    <property type="match status" value="1"/>
</dbReference>
<organism evidence="18 19">
    <name type="scientific">Denticeps clupeoides</name>
    <name type="common">denticle herring</name>
    <dbReference type="NCBI Taxonomy" id="299321"/>
    <lineage>
        <taxon>Eukaryota</taxon>
        <taxon>Metazoa</taxon>
        <taxon>Chordata</taxon>
        <taxon>Craniata</taxon>
        <taxon>Vertebrata</taxon>
        <taxon>Euteleostomi</taxon>
        <taxon>Actinopterygii</taxon>
        <taxon>Neopterygii</taxon>
        <taxon>Teleostei</taxon>
        <taxon>Clupei</taxon>
        <taxon>Clupeiformes</taxon>
        <taxon>Denticipitoidei</taxon>
        <taxon>Denticipitidae</taxon>
        <taxon>Denticeps</taxon>
    </lineage>
</organism>
<feature type="region of interest" description="Disordered" evidence="12">
    <location>
        <begin position="1127"/>
        <end position="1160"/>
    </location>
</feature>
<feature type="domain" description="GAIN-B" evidence="16">
    <location>
        <begin position="689"/>
        <end position="834"/>
    </location>
</feature>
<dbReference type="InterPro" id="IPR013122">
    <property type="entry name" value="PKD1_2_channel"/>
</dbReference>
<reference evidence="18" key="2">
    <citation type="submission" date="2025-08" db="UniProtKB">
        <authorList>
            <consortium name="Ensembl"/>
        </authorList>
    </citation>
    <scope>IDENTIFICATION</scope>
</reference>
<evidence type="ECO:0000259" key="16">
    <source>
        <dbReference type="PROSITE" id="PS50221"/>
    </source>
</evidence>
<dbReference type="PROSITE" id="PS50041">
    <property type="entry name" value="C_TYPE_LECTIN_2"/>
    <property type="match status" value="1"/>
</dbReference>
<feature type="transmembrane region" description="Helical" evidence="13">
    <location>
        <begin position="1308"/>
        <end position="1332"/>
    </location>
</feature>
<dbReference type="Proteomes" id="UP000694580">
    <property type="component" value="Chromosome 16"/>
</dbReference>
<evidence type="ECO:0000256" key="9">
    <source>
        <dbReference type="ARBA" id="ARBA00023157"/>
    </source>
</evidence>
<feature type="transmembrane region" description="Helical" evidence="13">
    <location>
        <begin position="1761"/>
        <end position="1780"/>
    </location>
</feature>
<dbReference type="InterPro" id="IPR000922">
    <property type="entry name" value="Lectin_gal-bd_dom"/>
</dbReference>
<evidence type="ECO:0000256" key="2">
    <source>
        <dbReference type="ARBA" id="ARBA00007200"/>
    </source>
</evidence>
<protein>
    <recommendedName>
        <fullName evidence="20">Polycystic kidney disease 1 like 2a</fullName>
    </recommendedName>
</protein>
<dbReference type="Pfam" id="PF08016">
    <property type="entry name" value="PKD_channel"/>
    <property type="match status" value="1"/>
</dbReference>
<dbReference type="GO" id="GO:0016020">
    <property type="term" value="C:membrane"/>
    <property type="evidence" value="ECO:0007669"/>
    <property type="project" value="UniProtKB-SubCell"/>
</dbReference>
<dbReference type="InterPro" id="IPR016187">
    <property type="entry name" value="CTDL_fold"/>
</dbReference>
<dbReference type="PROSITE" id="PS50228">
    <property type="entry name" value="SUEL_LECTIN"/>
    <property type="match status" value="1"/>
</dbReference>
<dbReference type="GeneTree" id="ENSGT00940000164905"/>
<dbReference type="GO" id="GO:0005262">
    <property type="term" value="F:calcium channel activity"/>
    <property type="evidence" value="ECO:0007669"/>
    <property type="project" value="TreeGrafter"/>
</dbReference>
<dbReference type="SMART" id="SM00034">
    <property type="entry name" value="CLECT"/>
    <property type="match status" value="1"/>
</dbReference>
<feature type="transmembrane region" description="Helical" evidence="13">
    <location>
        <begin position="849"/>
        <end position="869"/>
    </location>
</feature>
<feature type="transmembrane region" description="Helical" evidence="13">
    <location>
        <begin position="1352"/>
        <end position="1375"/>
    </location>
</feature>
<evidence type="ECO:0000256" key="3">
    <source>
        <dbReference type="ARBA" id="ARBA00022692"/>
    </source>
</evidence>
<dbReference type="CDD" id="cd01752">
    <property type="entry name" value="PLAT_polycystin"/>
    <property type="match status" value="1"/>
</dbReference>
<dbReference type="Gene3D" id="1.10.287.70">
    <property type="match status" value="1"/>
</dbReference>
<evidence type="ECO:0000256" key="5">
    <source>
        <dbReference type="ARBA" id="ARBA00022734"/>
    </source>
</evidence>
<dbReference type="PANTHER" id="PTHR10877">
    <property type="entry name" value="POLYCYSTIN FAMILY MEMBER"/>
    <property type="match status" value="1"/>
</dbReference>
<keyword evidence="10" id="KW-0325">Glycoprotein</keyword>
<dbReference type="Gene3D" id="2.60.220.50">
    <property type="match status" value="1"/>
</dbReference>
<comment type="caution">
    <text evidence="11">Lacks conserved residue(s) required for the propagation of feature annotation.</text>
</comment>
<keyword evidence="3 13" id="KW-0812">Transmembrane</keyword>
<dbReference type="CDD" id="cd00037">
    <property type="entry name" value="CLECT"/>
    <property type="match status" value="1"/>
</dbReference>
<evidence type="ECO:0000256" key="13">
    <source>
        <dbReference type="SAM" id="Phobius"/>
    </source>
</evidence>
<dbReference type="InterPro" id="IPR042060">
    <property type="entry name" value="PLAT_polycystin1"/>
</dbReference>
<name>A0AAY4BKQ8_9TELE</name>
<reference evidence="18" key="3">
    <citation type="submission" date="2025-09" db="UniProtKB">
        <authorList>
            <consortium name="Ensembl"/>
        </authorList>
    </citation>
    <scope>IDENTIFICATION</scope>
</reference>
<dbReference type="Pfam" id="PF02140">
    <property type="entry name" value="SUEL_Lectin"/>
    <property type="match status" value="1"/>
</dbReference>
<dbReference type="FunFam" id="2.60.60.20:FF:000008">
    <property type="entry name" value="Polycystic kidney disease 1-like 2, isoform CRA_a"/>
    <property type="match status" value="1"/>
</dbReference>
<dbReference type="InterPro" id="IPR001024">
    <property type="entry name" value="PLAT/LH2_dom"/>
</dbReference>
<evidence type="ECO:0000256" key="7">
    <source>
        <dbReference type="ARBA" id="ARBA00022989"/>
    </source>
</evidence>
<dbReference type="GO" id="GO:0050982">
    <property type="term" value="P:detection of mechanical stimulus"/>
    <property type="evidence" value="ECO:0007669"/>
    <property type="project" value="TreeGrafter"/>
</dbReference>
<comment type="subcellular location">
    <subcellularLocation>
        <location evidence="1">Membrane</location>
        <topology evidence="1">Multi-pass membrane protein</topology>
    </subcellularLocation>
</comment>
<dbReference type="CDD" id="cd22831">
    <property type="entry name" value="Gal_Rha_Lectin_PKD1L2"/>
    <property type="match status" value="1"/>
</dbReference>
<feature type="compositionally biased region" description="Basic and acidic residues" evidence="12">
    <location>
        <begin position="1147"/>
        <end position="1160"/>
    </location>
</feature>
<feature type="transmembrane region" description="Helical" evidence="13">
    <location>
        <begin position="1428"/>
        <end position="1450"/>
    </location>
</feature>
<dbReference type="Pfam" id="PF00059">
    <property type="entry name" value="Lectin_C"/>
    <property type="match status" value="1"/>
</dbReference>
<dbReference type="InterPro" id="IPR046791">
    <property type="entry name" value="Polycystin_dom"/>
</dbReference>
<evidence type="ECO:0000313" key="18">
    <source>
        <dbReference type="Ensembl" id="ENSDCDP00010020661.1"/>
    </source>
</evidence>
<dbReference type="InterPro" id="IPR000203">
    <property type="entry name" value="GPS"/>
</dbReference>
<evidence type="ECO:0000259" key="15">
    <source>
        <dbReference type="PROSITE" id="PS50095"/>
    </source>
</evidence>
<dbReference type="GO" id="GO:0030246">
    <property type="term" value="F:carbohydrate binding"/>
    <property type="evidence" value="ECO:0007669"/>
    <property type="project" value="UniProtKB-KW"/>
</dbReference>
<evidence type="ECO:0000256" key="10">
    <source>
        <dbReference type="ARBA" id="ARBA00023180"/>
    </source>
</evidence>